<proteinExistence type="predicted"/>
<feature type="signal peptide" evidence="1">
    <location>
        <begin position="1"/>
        <end position="25"/>
    </location>
</feature>
<feature type="chain" id="PRO_5007867647" evidence="1">
    <location>
        <begin position="26"/>
        <end position="63"/>
    </location>
</feature>
<evidence type="ECO:0000256" key="1">
    <source>
        <dbReference type="SAM" id="SignalP"/>
    </source>
</evidence>
<dbReference type="EMBL" id="KV425559">
    <property type="protein sequence ID" value="KZT28140.1"/>
    <property type="molecule type" value="Genomic_DNA"/>
</dbReference>
<sequence>MHEWLPKRPAKLKLLIALPVSITLHHGPGGQPFQPESLLVTSLSILPHQPGVARCLGSKTRPQ</sequence>
<evidence type="ECO:0000313" key="2">
    <source>
        <dbReference type="EMBL" id="KZT28140.1"/>
    </source>
</evidence>
<dbReference type="InParanoid" id="A0A165UGW2"/>
<evidence type="ECO:0000313" key="3">
    <source>
        <dbReference type="Proteomes" id="UP000076761"/>
    </source>
</evidence>
<reference evidence="2 3" key="1">
    <citation type="journal article" date="2016" name="Mol. Biol. Evol.">
        <title>Comparative Genomics of Early-Diverging Mushroom-Forming Fungi Provides Insights into the Origins of Lignocellulose Decay Capabilities.</title>
        <authorList>
            <person name="Nagy L.G."/>
            <person name="Riley R."/>
            <person name="Tritt A."/>
            <person name="Adam C."/>
            <person name="Daum C."/>
            <person name="Floudas D."/>
            <person name="Sun H."/>
            <person name="Yadav J.S."/>
            <person name="Pangilinan J."/>
            <person name="Larsson K.H."/>
            <person name="Matsuura K."/>
            <person name="Barry K."/>
            <person name="Labutti K."/>
            <person name="Kuo R."/>
            <person name="Ohm R.A."/>
            <person name="Bhattacharya S.S."/>
            <person name="Shirouzu T."/>
            <person name="Yoshinaga Y."/>
            <person name="Martin F.M."/>
            <person name="Grigoriev I.V."/>
            <person name="Hibbett D.S."/>
        </authorList>
    </citation>
    <scope>NUCLEOTIDE SEQUENCE [LARGE SCALE GENOMIC DNA]</scope>
    <source>
        <strain evidence="2 3">HHB14362 ss-1</strain>
    </source>
</reference>
<organism evidence="2 3">
    <name type="scientific">Neolentinus lepideus HHB14362 ss-1</name>
    <dbReference type="NCBI Taxonomy" id="1314782"/>
    <lineage>
        <taxon>Eukaryota</taxon>
        <taxon>Fungi</taxon>
        <taxon>Dikarya</taxon>
        <taxon>Basidiomycota</taxon>
        <taxon>Agaricomycotina</taxon>
        <taxon>Agaricomycetes</taxon>
        <taxon>Gloeophyllales</taxon>
        <taxon>Gloeophyllaceae</taxon>
        <taxon>Neolentinus</taxon>
    </lineage>
</organism>
<keyword evidence="3" id="KW-1185">Reference proteome</keyword>
<keyword evidence="1" id="KW-0732">Signal</keyword>
<name>A0A165UGW2_9AGAM</name>
<protein>
    <submittedName>
        <fullName evidence="2">Uncharacterized protein</fullName>
    </submittedName>
</protein>
<dbReference type="Proteomes" id="UP000076761">
    <property type="component" value="Unassembled WGS sequence"/>
</dbReference>
<dbReference type="AlphaFoldDB" id="A0A165UGW2"/>
<gene>
    <name evidence="2" type="ORF">NEOLEDRAFT_1130123</name>
</gene>
<accession>A0A165UGW2</accession>